<proteinExistence type="predicted"/>
<dbReference type="RefSeq" id="WP_110253456.1">
    <property type="nucleotide sequence ID" value="NZ_QJKB01000001.1"/>
</dbReference>
<reference evidence="1 2" key="1">
    <citation type="submission" date="2018-05" db="EMBL/GenBank/DDBJ databases">
        <title>Genomic Encyclopedia of Type Strains, Phase IV (KMG-IV): sequencing the most valuable type-strain genomes for metagenomic binning, comparative biology and taxonomic classification.</title>
        <authorList>
            <person name="Goeker M."/>
        </authorList>
    </citation>
    <scope>NUCLEOTIDE SEQUENCE [LARGE SCALE GENOMIC DNA]</scope>
    <source>
        <strain evidence="1 2">DSM 19792</strain>
    </source>
</reference>
<sequence length="1225" mass="129493">MIDSPAFNFLCTDPASQASLYEAPRAAMGAWSGYLLPANGQTPPDCISFGDSLSPDNKASYLFAQTRPLALDTDPGSFINAVSQYLAMNTGSSSTILWLKSVDPLEFGPFNNYGISILYNSVDQSFTTNSNLNVRLGQNLLFNILLGTGIYIDQDNGMLRLSAPVATPPAIAFQRGSGNLGIRVTGTNGFIRNFIPFIGSNTGCCTFTASIDARAAFGASGLPVSLVYTADGKGGQRQFRYPILTAPAQLPNSITWMGTVDPLDPYNQKLTAAAQLAGVLRTGFLPTSTPALPSAFVNDYGNQINLIALGASDGQPPFAGLQSGALALSTDAAAPADPLLANALLTLAGRFGMNVAGLAAGAPAKLLCGIFGSERISFSNYDANTEATDNDYLLYRTGSAAYAPSFPFVDATLDQPNSGAVSTVLNATRQTSWATILQGSKSAVVYHAEPGGSPLYGHQRMSQSASPLLPSAPPEMPLPHGAALAFPLVPYAAMSSTTADGQTLAAFESSILAATRKRIISQGASSLWQARSLVRKLAKQGLLTADGNTAYRTTPQGAIATVSTVPADHGAFLSVTLGQTGGSLPFGFELPDIALQDALQTNQLFLVAVNPANLSTAPSVFRNKINIAGWSMSAEVGQGVTPTVYRNVMLLKYCSGSFKDRIKNPNAWSSAAEFSLPANTDTGMQGVAYTGLSQWLQDYVSAAELMVANNKNSPYRHFVELVNDPAWNGVLVLRADLEPSSLPAGLQGIVAGLDLQRFTAHHFGFTASRVNLQTDGSLTFNGDSSSFGLIDYLDPQFAVNQLAGLPADTPIALPQTGNYAFRVLQLQVLFDNAAIKTFKSYVQLGVNRLLNSNVTLTSFAGQKAPFNGVVLNGSYIDQNGTGVYIFEQSSPTIFALDSNVLNAVAINRIQFNCLGNVDGGATVLNRFIALGTLNFAALKDINKTTLDVLSFGATEITAQPQGQGLSFSNLVIDMRYPQTTPNAVVFTEVTTNLAYDLQGSSIREASLFQGFGLQLNSFIAASDGQLPADFGFLPVTTALNLTTLEGPWYGVVYNVTMGGPGALASAAGFSSRLLLAWSPVSKAGEDSHALFVGLSLPGAAPGAKLISLQGIFKVAIDNISLMRQKVPGSSNDAFYYCLRLDNIAIKIFGIAKLPPDANIQFFLFGDPDNTGSLGWYAAYVADKSKNNQVLTEQSQLLPISEIPDYAKLTNLHAIEQSSPQKATIN</sequence>
<dbReference type="Proteomes" id="UP000247792">
    <property type="component" value="Unassembled WGS sequence"/>
</dbReference>
<comment type="caution">
    <text evidence="1">The sequence shown here is derived from an EMBL/GenBank/DDBJ whole genome shotgun (WGS) entry which is preliminary data.</text>
</comment>
<dbReference type="AlphaFoldDB" id="A0A318JBS8"/>
<dbReference type="OrthoDB" id="580741at2"/>
<accession>A0A318JBS8</accession>
<name>A0A318JBS8_9BURK</name>
<organism evidence="1 2">
    <name type="scientific">Undibacterium pigrum</name>
    <dbReference type="NCBI Taxonomy" id="401470"/>
    <lineage>
        <taxon>Bacteria</taxon>
        <taxon>Pseudomonadati</taxon>
        <taxon>Pseudomonadota</taxon>
        <taxon>Betaproteobacteria</taxon>
        <taxon>Burkholderiales</taxon>
        <taxon>Oxalobacteraceae</taxon>
        <taxon>Undibacterium</taxon>
    </lineage>
</organism>
<dbReference type="EMBL" id="QJKB01000001">
    <property type="protein sequence ID" value="PXX47038.1"/>
    <property type="molecule type" value="Genomic_DNA"/>
</dbReference>
<keyword evidence="2" id="KW-1185">Reference proteome</keyword>
<evidence type="ECO:0000313" key="1">
    <source>
        <dbReference type="EMBL" id="PXX47038.1"/>
    </source>
</evidence>
<evidence type="ECO:0000313" key="2">
    <source>
        <dbReference type="Proteomes" id="UP000247792"/>
    </source>
</evidence>
<protein>
    <submittedName>
        <fullName evidence="1">Uncharacterized protein</fullName>
    </submittedName>
</protein>
<gene>
    <name evidence="1" type="ORF">DFR42_101614</name>
</gene>